<comment type="caution">
    <text evidence="2">The sequence shown here is derived from an EMBL/GenBank/DDBJ whole genome shotgun (WGS) entry which is preliminary data.</text>
</comment>
<dbReference type="EMBL" id="AMWE01000002">
    <property type="protein sequence ID" value="ERO57775.1"/>
    <property type="molecule type" value="Genomic_DNA"/>
</dbReference>
<evidence type="ECO:0008006" key="4">
    <source>
        <dbReference type="Google" id="ProtNLM"/>
    </source>
</evidence>
<dbReference type="GeneID" id="43519658"/>
<name>A0AAV3KBB8_9GAMM</name>
<keyword evidence="1" id="KW-0812">Transmembrane</keyword>
<feature type="transmembrane region" description="Helical" evidence="1">
    <location>
        <begin position="9"/>
        <end position="28"/>
    </location>
</feature>
<dbReference type="AlphaFoldDB" id="A0AAV3KBB8"/>
<evidence type="ECO:0000313" key="2">
    <source>
        <dbReference type="EMBL" id="ERO57775.1"/>
    </source>
</evidence>
<reference evidence="3" key="1">
    <citation type="journal article" date="2013" name="Diversity">
        <title>Genome Sequence of Dickeya solani, a New soft Rot Pathogen of Potato, Suggests its Emergence May Be Related to a Novel Combination of Non-Ribosomal Peptide/Polyketide Synthetase Clusters.</title>
        <authorList>
            <person name="Garlant L."/>
            <person name="Koskinen P."/>
            <person name="Rouhiainen L."/>
            <person name="Laine P."/>
            <person name="Paulin L."/>
            <person name="Auvinen P."/>
            <person name="Holm L."/>
            <person name="Pirhonen M."/>
        </authorList>
    </citation>
    <scope>NUCLEOTIDE SEQUENCE [LARGE SCALE GENOMIC DNA]</scope>
    <source>
        <strain evidence="3">D s0432-1</strain>
    </source>
</reference>
<keyword evidence="1" id="KW-0472">Membrane</keyword>
<dbReference type="Pfam" id="PF10713">
    <property type="entry name" value="DUF2509"/>
    <property type="match status" value="1"/>
</dbReference>
<evidence type="ECO:0000256" key="1">
    <source>
        <dbReference type="SAM" id="Phobius"/>
    </source>
</evidence>
<accession>A0AAV3KBB8</accession>
<evidence type="ECO:0000313" key="3">
    <source>
        <dbReference type="Proteomes" id="UP000017142"/>
    </source>
</evidence>
<protein>
    <recommendedName>
        <fullName evidence="4">DUF2509 family protein</fullName>
    </recommendedName>
</protein>
<dbReference type="Proteomes" id="UP000017142">
    <property type="component" value="Unassembled WGS sequence"/>
</dbReference>
<keyword evidence="1" id="KW-1133">Transmembrane helix</keyword>
<dbReference type="RefSeq" id="WP_022632425.1">
    <property type="nucleotide sequence ID" value="NZ_AMWE01000002.1"/>
</dbReference>
<gene>
    <name evidence="2" type="ORF">A544_0941</name>
</gene>
<sequence length="148" mass="16281">MQGRRQQGSILVIVMLVMMIGLLMLGGLQRQLDIQLQQGIDEQRFWQAFNQGLSSLNWGMGLRWQTTDEWQCQAQQSARLRACLRMNSEDHSGLLRGEGIIAGNPQPLAFYHRVMADAAAAGGGIRPVAGGWLDFCPDAAELACVPAQ</sequence>
<organism evidence="2 3">
    <name type="scientific">Dickeya solani D s0432-1</name>
    <dbReference type="NCBI Taxonomy" id="1231725"/>
    <lineage>
        <taxon>Bacteria</taxon>
        <taxon>Pseudomonadati</taxon>
        <taxon>Pseudomonadota</taxon>
        <taxon>Gammaproteobacteria</taxon>
        <taxon>Enterobacterales</taxon>
        <taxon>Pectobacteriaceae</taxon>
        <taxon>Dickeya</taxon>
    </lineage>
</organism>
<proteinExistence type="predicted"/>
<dbReference type="InterPro" id="IPR019652">
    <property type="entry name" value="DUF2509"/>
</dbReference>